<dbReference type="RefSeq" id="WP_017697107.1">
    <property type="nucleotide sequence ID" value="NZ_CP048852.1"/>
</dbReference>
<evidence type="ECO:0000313" key="1">
    <source>
        <dbReference type="EMBL" id="QIW80087.1"/>
    </source>
</evidence>
<protein>
    <submittedName>
        <fullName evidence="1">Uncharacterized protein</fullName>
    </submittedName>
</protein>
<dbReference type="AlphaFoldDB" id="A0A6H0WKP1"/>
<dbReference type="KEGG" id="bteq:G4P54_09850"/>
<dbReference type="Proteomes" id="UP000501914">
    <property type="component" value="Chromosome"/>
</dbReference>
<reference evidence="1 2" key="1">
    <citation type="submission" date="2020-02" db="EMBL/GenBank/DDBJ databases">
        <title>Genome sequencing, annotation and comparative genomic analysis of Bacillus tequilensis EA-CB0015, an effective biological control agent against Pseudocercospora fijiensis in banana plants.</title>
        <authorList>
            <person name="Cuellar-Gaviria T.Z."/>
            <person name="Ju K.-S."/>
            <person name="Villegas-Escobar V."/>
        </authorList>
    </citation>
    <scope>NUCLEOTIDE SEQUENCE [LARGE SCALE GENOMIC DNA]</scope>
    <source>
        <strain evidence="1 2">EA-CB0015</strain>
    </source>
</reference>
<name>A0A6H0WKP1_9BACI</name>
<proteinExistence type="predicted"/>
<sequence length="60" mass="6626">MGLNFFNAELKCSNCGKVLNSGDEIVVHITLPSQKKMPVGILDKVLSKHSDKVYCKKCSE</sequence>
<evidence type="ECO:0000313" key="2">
    <source>
        <dbReference type="Proteomes" id="UP000501914"/>
    </source>
</evidence>
<keyword evidence="2" id="KW-1185">Reference proteome</keyword>
<accession>A0A6H0WKP1</accession>
<organism evidence="1 2">
    <name type="scientific">Bacillus tequilensis</name>
    <dbReference type="NCBI Taxonomy" id="227866"/>
    <lineage>
        <taxon>Bacteria</taxon>
        <taxon>Bacillati</taxon>
        <taxon>Bacillota</taxon>
        <taxon>Bacilli</taxon>
        <taxon>Bacillales</taxon>
        <taxon>Bacillaceae</taxon>
        <taxon>Bacillus</taxon>
    </lineage>
</organism>
<gene>
    <name evidence="1" type="ORF">G4P54_09850</name>
</gene>
<dbReference type="EMBL" id="CP048852">
    <property type="protein sequence ID" value="QIW80087.1"/>
    <property type="molecule type" value="Genomic_DNA"/>
</dbReference>